<accession>A0ABW8VEL0</accession>
<dbReference type="NCBIfam" id="TIGR01630">
    <property type="entry name" value="psiM2_ORF9"/>
    <property type="match status" value="1"/>
</dbReference>
<reference evidence="1 2" key="1">
    <citation type="submission" date="2024-11" db="EMBL/GenBank/DDBJ databases">
        <title>Draft genome sequences of two bacteria associated to sugarcane roots in Colombia.</title>
        <authorList>
            <person name="Pardo-Diaz S."/>
            <person name="Masmela-Mendoza J."/>
            <person name="Delgadillo-Duran P."/>
            <person name="Bautista E.J."/>
            <person name="Rojas-Tapias D.F."/>
        </authorList>
    </citation>
    <scope>NUCLEOTIDE SEQUENCE [LARGE SCALE GENOMIC DNA]</scope>
    <source>
        <strain evidence="1 2">Ap18</strain>
    </source>
</reference>
<evidence type="ECO:0000313" key="1">
    <source>
        <dbReference type="EMBL" id="MFL7904693.1"/>
    </source>
</evidence>
<dbReference type="Proteomes" id="UP001628281">
    <property type="component" value="Unassembled WGS sequence"/>
</dbReference>
<proteinExistence type="predicted"/>
<dbReference type="EMBL" id="JBJLSN010000055">
    <property type="protein sequence ID" value="MFL7904693.1"/>
    <property type="molecule type" value="Genomic_DNA"/>
</dbReference>
<sequence>MAKKDVKAADFLKLMAEVGAELRRAIEAQVDGFDPDPAASAARRRRAQDDYQFFAETYFPHHCKGQASTFHGWLFETLPWIVAQPDGIRYAIAAPRGNAKTTHVSQIFVLWCVATGRKTYPVILSDATAQAATVLEGIKAEIEVNPRLAADFPELAGQGPTWQVGEIVTRNGAKVQAFGSGKRLRGVRHGAQRPDLVCCDDLENDENVKSPEQRDKLEDWIDKAVEPLGPPDGSMDLIYVGTILHYDAVLARKIKNPMWRHKLFRAVMRKPDRADLWERWEEVLRNEGEPAADAFHAANRVDMEAGAEVLWPSVQPLVRLMKIRVRIGQSAFDSEYMNDPVNEADALFGKVTFWVQPARLWVHFGAVDPSLGKQNKGRDPSAILVGALDRETGILDIVQASIRRRVPDLIIADVIKAQKEFRCLRWGVETVQFQAFLMDELIKRSAKEGVPVPAMAITHDFPKELRIESLQPHVFNGLIRFQADQTELLSQLRHYPNADHDDGPDALEMLWRTAFLHGSSSTPRTGGRRTMAGGAAGLNDFLGG</sequence>
<gene>
    <name evidence="1" type="primary">terL</name>
    <name evidence="1" type="ORF">ACJ41P_26435</name>
</gene>
<organism evidence="1 2">
    <name type="scientific">Azospirillum argentinense</name>
    <dbReference type="NCBI Taxonomy" id="2970906"/>
    <lineage>
        <taxon>Bacteria</taxon>
        <taxon>Pseudomonadati</taxon>
        <taxon>Pseudomonadota</taxon>
        <taxon>Alphaproteobacteria</taxon>
        <taxon>Rhodospirillales</taxon>
        <taxon>Azospirillaceae</taxon>
        <taxon>Azospirillum</taxon>
    </lineage>
</organism>
<dbReference type="RefSeq" id="WP_407825444.1">
    <property type="nucleotide sequence ID" value="NZ_JBJLSN010000055.1"/>
</dbReference>
<name>A0ABW8VEL0_9PROT</name>
<evidence type="ECO:0000313" key="2">
    <source>
        <dbReference type="Proteomes" id="UP001628281"/>
    </source>
</evidence>
<dbReference type="InterPro" id="IPR006517">
    <property type="entry name" value="Phage_terminase_lsu-like_C"/>
</dbReference>
<dbReference type="Gene3D" id="3.30.420.240">
    <property type="match status" value="1"/>
</dbReference>
<dbReference type="Gene3D" id="3.40.50.300">
    <property type="entry name" value="P-loop containing nucleotide triphosphate hydrolases"/>
    <property type="match status" value="1"/>
</dbReference>
<protein>
    <submittedName>
        <fullName evidence="1">Phage terminase large subunit</fullName>
    </submittedName>
</protein>
<comment type="caution">
    <text evidence="1">The sequence shown here is derived from an EMBL/GenBank/DDBJ whole genome shotgun (WGS) entry which is preliminary data.</text>
</comment>
<dbReference type="InterPro" id="IPR027417">
    <property type="entry name" value="P-loop_NTPase"/>
</dbReference>
<keyword evidence="2" id="KW-1185">Reference proteome</keyword>